<dbReference type="RefSeq" id="WP_092022996.1">
    <property type="nucleotide sequence ID" value="NZ_FOUE01000003.1"/>
</dbReference>
<keyword evidence="4 5" id="KW-0472">Membrane</keyword>
<feature type="transmembrane region" description="Helical" evidence="5">
    <location>
        <begin position="218"/>
        <end position="244"/>
    </location>
</feature>
<feature type="transmembrane region" description="Helical" evidence="5">
    <location>
        <begin position="327"/>
        <end position="351"/>
    </location>
</feature>
<feature type="transmembrane region" description="Helical" evidence="5">
    <location>
        <begin position="185"/>
        <end position="206"/>
    </location>
</feature>
<feature type="transmembrane region" description="Helical" evidence="5">
    <location>
        <begin position="297"/>
        <end position="315"/>
    </location>
</feature>
<evidence type="ECO:0000256" key="3">
    <source>
        <dbReference type="ARBA" id="ARBA00022989"/>
    </source>
</evidence>
<dbReference type="EMBL" id="FOUE01000003">
    <property type="protein sequence ID" value="SFM41806.1"/>
    <property type="molecule type" value="Genomic_DNA"/>
</dbReference>
<evidence type="ECO:0000259" key="6">
    <source>
        <dbReference type="Pfam" id="PF04932"/>
    </source>
</evidence>
<dbReference type="OrthoDB" id="6161418at2"/>
<feature type="transmembrane region" description="Helical" evidence="5">
    <location>
        <begin position="20"/>
        <end position="41"/>
    </location>
</feature>
<name>A0A1I4QQ16_9GAMM</name>
<dbReference type="Proteomes" id="UP000198519">
    <property type="component" value="Unassembled WGS sequence"/>
</dbReference>
<feature type="transmembrane region" description="Helical" evidence="5">
    <location>
        <begin position="86"/>
        <end position="106"/>
    </location>
</feature>
<dbReference type="PANTHER" id="PTHR37422:SF13">
    <property type="entry name" value="LIPOPOLYSACCHARIDE BIOSYNTHESIS PROTEIN PA4999-RELATED"/>
    <property type="match status" value="1"/>
</dbReference>
<organism evidence="7 8">
    <name type="scientific">Marinobacter zhejiangensis</name>
    <dbReference type="NCBI Taxonomy" id="488535"/>
    <lineage>
        <taxon>Bacteria</taxon>
        <taxon>Pseudomonadati</taxon>
        <taxon>Pseudomonadota</taxon>
        <taxon>Gammaproteobacteria</taxon>
        <taxon>Pseudomonadales</taxon>
        <taxon>Marinobacteraceae</taxon>
        <taxon>Marinobacter</taxon>
    </lineage>
</organism>
<keyword evidence="2 5" id="KW-0812">Transmembrane</keyword>
<evidence type="ECO:0000256" key="5">
    <source>
        <dbReference type="SAM" id="Phobius"/>
    </source>
</evidence>
<keyword evidence="8" id="KW-1185">Reference proteome</keyword>
<feature type="transmembrane region" description="Helical" evidence="5">
    <location>
        <begin position="389"/>
        <end position="407"/>
    </location>
</feature>
<dbReference type="STRING" id="488535.SAMN04487963_2497"/>
<comment type="subcellular location">
    <subcellularLocation>
        <location evidence="1">Membrane</location>
        <topology evidence="1">Multi-pass membrane protein</topology>
    </subcellularLocation>
</comment>
<protein>
    <recommendedName>
        <fullName evidence="6">O-antigen ligase-related domain-containing protein</fullName>
    </recommendedName>
</protein>
<dbReference type="InterPro" id="IPR007016">
    <property type="entry name" value="O-antigen_ligase-rel_domated"/>
</dbReference>
<dbReference type="Pfam" id="PF04932">
    <property type="entry name" value="Wzy_C"/>
    <property type="match status" value="1"/>
</dbReference>
<feature type="transmembrane region" description="Helical" evidence="5">
    <location>
        <begin position="143"/>
        <end position="165"/>
    </location>
</feature>
<feature type="domain" description="O-antigen ligase-related" evidence="6">
    <location>
        <begin position="217"/>
        <end position="339"/>
    </location>
</feature>
<evidence type="ECO:0000256" key="2">
    <source>
        <dbReference type="ARBA" id="ARBA00022692"/>
    </source>
</evidence>
<proteinExistence type="predicted"/>
<sequence length="479" mass="52312">MILRAVDKKVSSVMERLFCFVPHLWCLVVGVSLFQLAQLLNIDAHNAQRIVQLGLFGFSLFIALLAVLCSDSAISNSPRFSNSNAGLLVVASMMTIVGIVGSLIGARFPVWALLDLEYLLMLLGGGWIIFLSLQKAALVHWRLLGGAVVIAMLLFSFRSFVEVLIASPFSNKLTATPAFTNIRTYANLAVIFIPLSCLALTGSPGVGRVFLVWLVNVFWVWVLVLTEARAALLALGVGVGWVALRYGRSGLVALAGALSVLFVSSLIYLLVPVLEADGWVRDITSSSGRWELWSLSWRYFVDSFPFGIGGMMFAADGRLAHASPHNVFFTLMAEWGALVVAGGVLFFSFLIQQSRRNPKGESPSAKVMIPVVWAVIAGFVNAQFSGAHIGSFSSMALILAFGAYSALRFPAHLSQKERPIRGLPTRLILIILFCIWGHASFLSYKLHIISEDRRGTCLELASGKLYPRIWVQGRLDCGL</sequence>
<evidence type="ECO:0000256" key="4">
    <source>
        <dbReference type="ARBA" id="ARBA00023136"/>
    </source>
</evidence>
<gene>
    <name evidence="7" type="ORF">SAMN04487963_2497</name>
</gene>
<dbReference type="InterPro" id="IPR051533">
    <property type="entry name" value="WaaL-like"/>
</dbReference>
<feature type="transmembrane region" description="Helical" evidence="5">
    <location>
        <begin position="251"/>
        <end position="271"/>
    </location>
</feature>
<dbReference type="PANTHER" id="PTHR37422">
    <property type="entry name" value="TEICHURONIC ACID BIOSYNTHESIS PROTEIN TUAE"/>
    <property type="match status" value="1"/>
</dbReference>
<dbReference type="GO" id="GO:0016020">
    <property type="term" value="C:membrane"/>
    <property type="evidence" value="ECO:0007669"/>
    <property type="project" value="UniProtKB-SubCell"/>
</dbReference>
<feature type="transmembrane region" description="Helical" evidence="5">
    <location>
        <begin position="53"/>
        <end position="74"/>
    </location>
</feature>
<evidence type="ECO:0000313" key="8">
    <source>
        <dbReference type="Proteomes" id="UP000198519"/>
    </source>
</evidence>
<keyword evidence="3 5" id="KW-1133">Transmembrane helix</keyword>
<evidence type="ECO:0000256" key="1">
    <source>
        <dbReference type="ARBA" id="ARBA00004141"/>
    </source>
</evidence>
<feature type="transmembrane region" description="Helical" evidence="5">
    <location>
        <begin position="427"/>
        <end position="444"/>
    </location>
</feature>
<accession>A0A1I4QQ16</accession>
<dbReference type="AlphaFoldDB" id="A0A1I4QQ16"/>
<reference evidence="8" key="1">
    <citation type="submission" date="2016-10" db="EMBL/GenBank/DDBJ databases">
        <authorList>
            <person name="Varghese N."/>
            <person name="Submissions S."/>
        </authorList>
    </citation>
    <scope>NUCLEOTIDE SEQUENCE [LARGE SCALE GENOMIC DNA]</scope>
    <source>
        <strain evidence="8">CGMCC 1.7061</strain>
    </source>
</reference>
<evidence type="ECO:0000313" key="7">
    <source>
        <dbReference type="EMBL" id="SFM41806.1"/>
    </source>
</evidence>
<feature type="transmembrane region" description="Helical" evidence="5">
    <location>
        <begin position="118"/>
        <end position="137"/>
    </location>
</feature>